<gene>
    <name evidence="2" type="ORF">Bpfe_001234</name>
</gene>
<protein>
    <recommendedName>
        <fullName evidence="4">Ig-like domain-containing protein</fullName>
    </recommendedName>
</protein>
<evidence type="ECO:0000256" key="1">
    <source>
        <dbReference type="SAM" id="SignalP"/>
    </source>
</evidence>
<evidence type="ECO:0000313" key="3">
    <source>
        <dbReference type="Proteomes" id="UP001233172"/>
    </source>
</evidence>
<dbReference type="Proteomes" id="UP001233172">
    <property type="component" value="Unassembled WGS sequence"/>
</dbReference>
<organism evidence="2 3">
    <name type="scientific">Biomphalaria pfeifferi</name>
    <name type="common">Bloodfluke planorb</name>
    <name type="synonym">Freshwater snail</name>
    <dbReference type="NCBI Taxonomy" id="112525"/>
    <lineage>
        <taxon>Eukaryota</taxon>
        <taxon>Metazoa</taxon>
        <taxon>Spiralia</taxon>
        <taxon>Lophotrochozoa</taxon>
        <taxon>Mollusca</taxon>
        <taxon>Gastropoda</taxon>
        <taxon>Heterobranchia</taxon>
        <taxon>Euthyneura</taxon>
        <taxon>Panpulmonata</taxon>
        <taxon>Hygrophila</taxon>
        <taxon>Lymnaeoidea</taxon>
        <taxon>Planorbidae</taxon>
        <taxon>Biomphalaria</taxon>
    </lineage>
</organism>
<proteinExistence type="predicted"/>
<evidence type="ECO:0000313" key="2">
    <source>
        <dbReference type="EMBL" id="KAK0069052.1"/>
    </source>
</evidence>
<keyword evidence="1" id="KW-0732">Signal</keyword>
<comment type="caution">
    <text evidence="2">The sequence shown here is derived from an EMBL/GenBank/DDBJ whole genome shotgun (WGS) entry which is preliminary data.</text>
</comment>
<feature type="signal peptide" evidence="1">
    <location>
        <begin position="1"/>
        <end position="19"/>
    </location>
</feature>
<sequence>MNNLFFLWTVSYVTILAQEQIILSLDLATEDVLRCEASWYPKNITIKNEFTGQVLLTTKDNGNKVHESKTSFRYFTYISNKCENSGLYTCSITDFQNKYYQKMFVKRTEGCPVKFCDNSNTTVLQTTINKTVNFSLCLFFNDDIDIGVPKTSLENVRYVKEERLTRNSYLLLHFRIYKVDDTFAGNHTIVISTLNKRTYKRQNLNRILTIVTYKAMALCDNASNNTEVMVSLGQSVSIEICIRDSLKHLKSVAINGRFIDTGDTSVHSWRKLSIKQNSTELYYLEVTIVNITKELPFGYNVKISSVLNDVLSYSFKLLLTDSLRLCEYEKNVTAIQTHLYGHVIIHICYITSFGALEYCGIDKKLYRINAAEDREDIYVSVEQLNDSTRYFMQIYFRNVTHQIRSSVLLKTSPSQSLSYAIEVSFKEPNYELKSCKGHTIKIYHYIHLQTNISVCALIATVAKNKTCLRRISYSKHGITLPFNEEFNNVDIRVNVATENQDMRIEFDSSNTVLVYNISLMPEQLIIEAKNNRNCSGSHQL</sequence>
<reference evidence="2" key="2">
    <citation type="submission" date="2023-04" db="EMBL/GenBank/DDBJ databases">
        <authorList>
            <person name="Bu L."/>
            <person name="Lu L."/>
            <person name="Laidemitt M.R."/>
            <person name="Zhang S.M."/>
            <person name="Mutuku M."/>
            <person name="Mkoji G."/>
            <person name="Steinauer M."/>
            <person name="Loker E.S."/>
        </authorList>
    </citation>
    <scope>NUCLEOTIDE SEQUENCE</scope>
    <source>
        <strain evidence="2">KasaAsao</strain>
        <tissue evidence="2">Whole Snail</tissue>
    </source>
</reference>
<dbReference type="EMBL" id="JASAOG010000003">
    <property type="protein sequence ID" value="KAK0069052.1"/>
    <property type="molecule type" value="Genomic_DNA"/>
</dbReference>
<keyword evidence="3" id="KW-1185">Reference proteome</keyword>
<feature type="chain" id="PRO_5041975387" description="Ig-like domain-containing protein" evidence="1">
    <location>
        <begin position="20"/>
        <end position="540"/>
    </location>
</feature>
<accession>A0AAD8CAK6</accession>
<dbReference type="AlphaFoldDB" id="A0AAD8CAK6"/>
<evidence type="ECO:0008006" key="4">
    <source>
        <dbReference type="Google" id="ProtNLM"/>
    </source>
</evidence>
<name>A0AAD8CAK6_BIOPF</name>
<reference evidence="2" key="1">
    <citation type="journal article" date="2023" name="PLoS Negl. Trop. Dis.">
        <title>A genome sequence for Biomphalaria pfeifferi, the major vector snail for the human-infecting parasite Schistosoma mansoni.</title>
        <authorList>
            <person name="Bu L."/>
            <person name="Lu L."/>
            <person name="Laidemitt M.R."/>
            <person name="Zhang S.M."/>
            <person name="Mutuku M."/>
            <person name="Mkoji G."/>
            <person name="Steinauer M."/>
            <person name="Loker E.S."/>
        </authorList>
    </citation>
    <scope>NUCLEOTIDE SEQUENCE</scope>
    <source>
        <strain evidence="2">KasaAsao</strain>
    </source>
</reference>